<reference evidence="1 2" key="1">
    <citation type="journal article" date="2017" name="Sci. Rep.">
        <title>Revealing the Saline Adaptation Strategies of the Halophilic Bacterium Halomonas beimenensis through High-throughput Omics and Transposon Mutagenesis Approaches.</title>
        <authorList>
            <person name="Chen Y.H."/>
            <person name="Lin S.S."/>
            <person name="Shyu Y.T."/>
        </authorList>
    </citation>
    <scope>NUCLEOTIDE SEQUENCE [LARGE SCALE GENOMIC DNA]</scope>
    <source>
        <strain evidence="1 2">NTU-111</strain>
    </source>
</reference>
<name>A0A291PD24_9GAMM</name>
<dbReference type="EMBL" id="CP021435">
    <property type="protein sequence ID" value="ATJ84772.1"/>
    <property type="molecule type" value="Genomic_DNA"/>
</dbReference>
<evidence type="ECO:0000313" key="2">
    <source>
        <dbReference type="Proteomes" id="UP000219993"/>
    </source>
</evidence>
<proteinExistence type="predicted"/>
<accession>A0A291PD24</accession>
<sequence length="46" mass="5105">MNVLQETIIPNPEQKGQLLEVGQSYRARSGLIRGQVPERRTAEGAL</sequence>
<organism evidence="1 2">
    <name type="scientific">Halomonas beimenensis</name>
    <dbReference type="NCBI Taxonomy" id="475662"/>
    <lineage>
        <taxon>Bacteria</taxon>
        <taxon>Pseudomonadati</taxon>
        <taxon>Pseudomonadota</taxon>
        <taxon>Gammaproteobacteria</taxon>
        <taxon>Oceanospirillales</taxon>
        <taxon>Halomonadaceae</taxon>
        <taxon>Halomonas</taxon>
    </lineage>
</organism>
<gene>
    <name evidence="1" type="ORF">BEI_3785</name>
</gene>
<keyword evidence="2" id="KW-1185">Reference proteome</keyword>
<dbReference type="Proteomes" id="UP000219993">
    <property type="component" value="Chromosome"/>
</dbReference>
<dbReference type="KEGG" id="hbe:BEI_3785"/>
<protein>
    <submittedName>
        <fullName evidence="1">Uncharacterized protein</fullName>
    </submittedName>
</protein>
<dbReference type="AlphaFoldDB" id="A0A291PD24"/>
<evidence type="ECO:0000313" key="1">
    <source>
        <dbReference type="EMBL" id="ATJ84772.1"/>
    </source>
</evidence>